<name>A0A0E9QCT1_ANGAN</name>
<evidence type="ECO:0000313" key="1">
    <source>
        <dbReference type="EMBL" id="JAH14130.1"/>
    </source>
</evidence>
<accession>A0A0E9QCT1</accession>
<reference evidence="1" key="1">
    <citation type="submission" date="2014-11" db="EMBL/GenBank/DDBJ databases">
        <authorList>
            <person name="Amaro Gonzalez C."/>
        </authorList>
    </citation>
    <scope>NUCLEOTIDE SEQUENCE</scope>
</reference>
<organism evidence="1">
    <name type="scientific">Anguilla anguilla</name>
    <name type="common">European freshwater eel</name>
    <name type="synonym">Muraena anguilla</name>
    <dbReference type="NCBI Taxonomy" id="7936"/>
    <lineage>
        <taxon>Eukaryota</taxon>
        <taxon>Metazoa</taxon>
        <taxon>Chordata</taxon>
        <taxon>Craniata</taxon>
        <taxon>Vertebrata</taxon>
        <taxon>Euteleostomi</taxon>
        <taxon>Actinopterygii</taxon>
        <taxon>Neopterygii</taxon>
        <taxon>Teleostei</taxon>
        <taxon>Anguilliformes</taxon>
        <taxon>Anguillidae</taxon>
        <taxon>Anguilla</taxon>
    </lineage>
</organism>
<proteinExistence type="predicted"/>
<dbReference type="AlphaFoldDB" id="A0A0E9QCT1"/>
<dbReference type="EMBL" id="GBXM01094447">
    <property type="protein sequence ID" value="JAH14130.1"/>
    <property type="molecule type" value="Transcribed_RNA"/>
</dbReference>
<reference evidence="1" key="2">
    <citation type="journal article" date="2015" name="Fish Shellfish Immunol.">
        <title>Early steps in the European eel (Anguilla anguilla)-Vibrio vulnificus interaction in the gills: Role of the RtxA13 toxin.</title>
        <authorList>
            <person name="Callol A."/>
            <person name="Pajuelo D."/>
            <person name="Ebbesson L."/>
            <person name="Teles M."/>
            <person name="MacKenzie S."/>
            <person name="Amaro C."/>
        </authorList>
    </citation>
    <scope>NUCLEOTIDE SEQUENCE</scope>
</reference>
<protein>
    <submittedName>
        <fullName evidence="1">Uncharacterized protein</fullName>
    </submittedName>
</protein>
<sequence length="27" mass="3270">MLFCKKYGTKRWSHFAPTGFLIIRLRV</sequence>